<dbReference type="Proteomes" id="UP001147695">
    <property type="component" value="Unassembled WGS sequence"/>
</dbReference>
<keyword evidence="7" id="KW-0325">Glycoprotein</keyword>
<dbReference type="SMART" id="SM01217">
    <property type="entry name" value="Fn3_like"/>
    <property type="match status" value="1"/>
</dbReference>
<dbReference type="SUPFAM" id="SSF52279">
    <property type="entry name" value="Beta-D-glucan exohydrolase, C-terminal domain"/>
    <property type="match status" value="1"/>
</dbReference>
<feature type="domain" description="Fibronectin type III-like" evidence="12">
    <location>
        <begin position="775"/>
        <end position="849"/>
    </location>
</feature>
<dbReference type="PANTHER" id="PTHR42715">
    <property type="entry name" value="BETA-GLUCOSIDASE"/>
    <property type="match status" value="1"/>
</dbReference>
<evidence type="ECO:0000256" key="3">
    <source>
        <dbReference type="ARBA" id="ARBA00005336"/>
    </source>
</evidence>
<keyword evidence="5 11" id="KW-0378">Hydrolase</keyword>
<evidence type="ECO:0000259" key="12">
    <source>
        <dbReference type="SMART" id="SM01217"/>
    </source>
</evidence>
<keyword evidence="6" id="KW-0136">Cellulose degradation</keyword>
<keyword evidence="9 11" id="KW-0326">Glycosidase</keyword>
<comment type="pathway">
    <text evidence="2 11">Glycan metabolism; cellulose degradation.</text>
</comment>
<dbReference type="AlphaFoldDB" id="A0A9W9R1F3"/>
<organism evidence="13 14">
    <name type="scientific">Penicillium brevicompactum</name>
    <dbReference type="NCBI Taxonomy" id="5074"/>
    <lineage>
        <taxon>Eukaryota</taxon>
        <taxon>Fungi</taxon>
        <taxon>Dikarya</taxon>
        <taxon>Ascomycota</taxon>
        <taxon>Pezizomycotina</taxon>
        <taxon>Eurotiomycetes</taxon>
        <taxon>Eurotiomycetidae</taxon>
        <taxon>Eurotiales</taxon>
        <taxon>Aspergillaceae</taxon>
        <taxon>Penicillium</taxon>
    </lineage>
</organism>
<evidence type="ECO:0000256" key="11">
    <source>
        <dbReference type="RuleBase" id="RU361161"/>
    </source>
</evidence>
<dbReference type="GO" id="GO:0008422">
    <property type="term" value="F:beta-glucosidase activity"/>
    <property type="evidence" value="ECO:0007669"/>
    <property type="project" value="UniProtKB-EC"/>
</dbReference>
<reference evidence="13" key="1">
    <citation type="submission" date="2022-12" db="EMBL/GenBank/DDBJ databases">
        <authorList>
            <person name="Petersen C."/>
        </authorList>
    </citation>
    <scope>NUCLEOTIDE SEQUENCE</scope>
    <source>
        <strain evidence="13">IBT 35673</strain>
    </source>
</reference>
<dbReference type="SUPFAM" id="SSF51445">
    <property type="entry name" value="(Trans)glycosidases"/>
    <property type="match status" value="1"/>
</dbReference>
<proteinExistence type="inferred from homology"/>
<protein>
    <recommendedName>
        <fullName evidence="4 11">beta-glucosidase</fullName>
        <ecNumber evidence="4 11">3.2.1.21</ecNumber>
    </recommendedName>
</protein>
<comment type="caution">
    <text evidence="13">The sequence shown here is derived from an EMBL/GenBank/DDBJ whole genome shotgun (WGS) entry which is preliminary data.</text>
</comment>
<dbReference type="Gene3D" id="2.60.120.260">
    <property type="entry name" value="Galactose-binding domain-like"/>
    <property type="match status" value="1"/>
</dbReference>
<evidence type="ECO:0000256" key="6">
    <source>
        <dbReference type="ARBA" id="ARBA00023001"/>
    </source>
</evidence>
<evidence type="ECO:0000256" key="5">
    <source>
        <dbReference type="ARBA" id="ARBA00022801"/>
    </source>
</evidence>
<evidence type="ECO:0000313" key="13">
    <source>
        <dbReference type="EMBL" id="KAJ5351977.1"/>
    </source>
</evidence>
<reference evidence="13" key="2">
    <citation type="journal article" date="2023" name="IMA Fungus">
        <title>Comparative genomic study of the Penicillium genus elucidates a diverse pangenome and 15 lateral gene transfer events.</title>
        <authorList>
            <person name="Petersen C."/>
            <person name="Sorensen T."/>
            <person name="Nielsen M.R."/>
            <person name="Sondergaard T.E."/>
            <person name="Sorensen J.L."/>
            <person name="Fitzpatrick D.A."/>
            <person name="Frisvad J.C."/>
            <person name="Nielsen K.L."/>
        </authorList>
    </citation>
    <scope>NUCLEOTIDE SEQUENCE</scope>
    <source>
        <strain evidence="13">IBT 35673</strain>
    </source>
</reference>
<dbReference type="InterPro" id="IPR019800">
    <property type="entry name" value="Glyco_hydro_3_AS"/>
</dbReference>
<dbReference type="Gene3D" id="2.60.40.10">
    <property type="entry name" value="Immunoglobulins"/>
    <property type="match status" value="1"/>
</dbReference>
<dbReference type="PRINTS" id="PR00133">
    <property type="entry name" value="GLHYDRLASE3"/>
</dbReference>
<evidence type="ECO:0000256" key="2">
    <source>
        <dbReference type="ARBA" id="ARBA00004987"/>
    </source>
</evidence>
<dbReference type="PANTHER" id="PTHR42715:SF3">
    <property type="entry name" value="BETA-GLUCOSIDASE B-RELATED"/>
    <property type="match status" value="1"/>
</dbReference>
<dbReference type="InterPro" id="IPR017853">
    <property type="entry name" value="GH"/>
</dbReference>
<accession>A0A9W9R1F3</accession>
<evidence type="ECO:0000256" key="7">
    <source>
        <dbReference type="ARBA" id="ARBA00023180"/>
    </source>
</evidence>
<dbReference type="InterPro" id="IPR002772">
    <property type="entry name" value="Glyco_hydro_3_C"/>
</dbReference>
<dbReference type="InterPro" id="IPR001764">
    <property type="entry name" value="Glyco_hydro_3_N"/>
</dbReference>
<dbReference type="Pfam" id="PF14310">
    <property type="entry name" value="Fn3-like"/>
    <property type="match status" value="1"/>
</dbReference>
<evidence type="ECO:0000256" key="9">
    <source>
        <dbReference type="ARBA" id="ARBA00023295"/>
    </source>
</evidence>
<dbReference type="GO" id="GO:0030245">
    <property type="term" value="P:cellulose catabolic process"/>
    <property type="evidence" value="ECO:0007669"/>
    <property type="project" value="UniProtKB-KW"/>
</dbReference>
<dbReference type="Gene3D" id="3.20.20.300">
    <property type="entry name" value="Glycoside hydrolase, family 3, N-terminal domain"/>
    <property type="match status" value="1"/>
</dbReference>
<dbReference type="Pfam" id="PF00933">
    <property type="entry name" value="Glyco_hydro_3"/>
    <property type="match status" value="1"/>
</dbReference>
<dbReference type="InterPro" id="IPR036881">
    <property type="entry name" value="Glyco_hydro_3_C_sf"/>
</dbReference>
<dbReference type="InterPro" id="IPR026891">
    <property type="entry name" value="Fn3-like"/>
</dbReference>
<evidence type="ECO:0000256" key="8">
    <source>
        <dbReference type="ARBA" id="ARBA00023277"/>
    </source>
</evidence>
<comment type="similarity">
    <text evidence="3 11">Belongs to the glycosyl hydrolase 3 family.</text>
</comment>
<dbReference type="InterPro" id="IPR050288">
    <property type="entry name" value="Cellulose_deg_GH3"/>
</dbReference>
<sequence length="869" mass="96655">MVDETTLLDRLSLEEKVQLLSAVDWWRTPTIKKDDVFIPHIKVSLHQHLLLALSRPDINQCQMSDGPNGARGESYVSGITAACFPCSTCVGATFDVDRVHQLGVEIAKETITKSANVLLAPTMNIIRSPLGGRNYETYSEDPYVIGILAAAFVNGCQSQGIAATPKHFVANDSEKRRTKMTSEIDEQALREIYMLPFQLALRDSDPWCLMTSYNKVNGEYCADSNRLIEDVLRKEWGFSGVVVSDWLGVYSSAKAVNSGLDLEMPGPTRWRGSKLLKEVENSTVSIEALNLSVKRILALAKKTGRFDNPEEKPEKSVLDDDRMEFIANIAAEGAILLKNEHELLPLKPNTRVAVIGHHATNPSIGGGGSAKVLAQHIVSPLEALEKSNLQCRYSPGVPVHATVPHFEPGVISAILGTSSHQTDLNTLPILLEWFNSSVVGHNKVNEQRIAVAEYMIKEAWPEFLDRQYCTRMSFALSPRSEGNHTFSVITTGVTKVFVNGEEVFHREQESPLMPESFYFFKAKIERKFTLPLSKNCPVKVEIHSWAADAEVLSRVEGTVFQGSSLRFMEYIDVPKAIHNASIVASEVDVAIVFVGNTNEIESEGYDRETMDLTKDQYSLISAVAAQNPKTIVVNFSGSPVTVSPFIDQVPVFLQSWFAGQECGHSVAKILTGVVNPCGKLPMSWPRKNDDNPAFNNFPCDDNDVLLYEEKLKVGYRFYDRPDTPSPQFPFGYGLSYTTFELFSFNLASAEFGERNQTKVRLIYEAGNTGPRAGKTVVQIYVSYNEASAGAHHSRPPKELKSFKKIHLESGERREVDLVLNKYAFSFFDSQEGQWKLQEGPYTVHASFSSAETPLSVKLNVPKSHYWTGV</sequence>
<evidence type="ECO:0000256" key="10">
    <source>
        <dbReference type="ARBA" id="ARBA00023326"/>
    </source>
</evidence>
<dbReference type="Pfam" id="PF01915">
    <property type="entry name" value="Glyco_hydro_3_C"/>
    <property type="match status" value="1"/>
</dbReference>
<dbReference type="EMBL" id="JAPZBQ010000001">
    <property type="protein sequence ID" value="KAJ5351977.1"/>
    <property type="molecule type" value="Genomic_DNA"/>
</dbReference>
<evidence type="ECO:0000313" key="14">
    <source>
        <dbReference type="Proteomes" id="UP001147695"/>
    </source>
</evidence>
<keyword evidence="8 11" id="KW-0119">Carbohydrate metabolism</keyword>
<dbReference type="InterPro" id="IPR013783">
    <property type="entry name" value="Ig-like_fold"/>
</dbReference>
<dbReference type="Gene3D" id="3.40.50.1700">
    <property type="entry name" value="Glycoside hydrolase family 3 C-terminal domain"/>
    <property type="match status" value="1"/>
</dbReference>
<comment type="catalytic activity">
    <reaction evidence="1 11">
        <text>Hydrolysis of terminal, non-reducing beta-D-glucosyl residues with release of beta-D-glucose.</text>
        <dbReference type="EC" id="3.2.1.21"/>
    </reaction>
</comment>
<dbReference type="PROSITE" id="PS00775">
    <property type="entry name" value="GLYCOSYL_HYDROL_F3"/>
    <property type="match status" value="1"/>
</dbReference>
<evidence type="ECO:0000256" key="4">
    <source>
        <dbReference type="ARBA" id="ARBA00012744"/>
    </source>
</evidence>
<gene>
    <name evidence="13" type="ORF">N7452_000951</name>
</gene>
<dbReference type="EC" id="3.2.1.21" evidence="4 11"/>
<evidence type="ECO:0000256" key="1">
    <source>
        <dbReference type="ARBA" id="ARBA00000448"/>
    </source>
</evidence>
<dbReference type="InterPro" id="IPR036962">
    <property type="entry name" value="Glyco_hydro_3_N_sf"/>
</dbReference>
<keyword evidence="10 11" id="KW-0624">Polysaccharide degradation</keyword>
<name>A0A9W9R1F3_PENBR</name>